<keyword evidence="4 6" id="KW-1133">Transmembrane helix</keyword>
<comment type="caution">
    <text evidence="7">The sequence shown here is derived from an EMBL/GenBank/DDBJ whole genome shotgun (WGS) entry which is preliminary data.</text>
</comment>
<dbReference type="EMBL" id="JACHXU010000015">
    <property type="protein sequence ID" value="MBB3208342.1"/>
    <property type="molecule type" value="Genomic_DNA"/>
</dbReference>
<evidence type="ECO:0000256" key="1">
    <source>
        <dbReference type="ARBA" id="ARBA00004651"/>
    </source>
</evidence>
<dbReference type="GO" id="GO:0005886">
    <property type="term" value="C:plasma membrane"/>
    <property type="evidence" value="ECO:0007669"/>
    <property type="project" value="UniProtKB-SubCell"/>
</dbReference>
<dbReference type="Proteomes" id="UP000536179">
    <property type="component" value="Unassembled WGS sequence"/>
</dbReference>
<keyword evidence="8" id="KW-1185">Reference proteome</keyword>
<feature type="transmembrane region" description="Helical" evidence="6">
    <location>
        <begin position="374"/>
        <end position="391"/>
    </location>
</feature>
<feature type="transmembrane region" description="Helical" evidence="6">
    <location>
        <begin position="260"/>
        <end position="279"/>
    </location>
</feature>
<gene>
    <name evidence="7" type="ORF">FHS27_004170</name>
</gene>
<feature type="transmembrane region" description="Helical" evidence="6">
    <location>
        <begin position="157"/>
        <end position="174"/>
    </location>
</feature>
<accession>A0A7W5H6A7</accession>
<evidence type="ECO:0000313" key="7">
    <source>
        <dbReference type="EMBL" id="MBB3208342.1"/>
    </source>
</evidence>
<protein>
    <submittedName>
        <fullName evidence="7">O-antigen/teichoic acid export membrane protein</fullName>
    </submittedName>
</protein>
<feature type="transmembrane region" description="Helical" evidence="6">
    <location>
        <begin position="93"/>
        <end position="112"/>
    </location>
</feature>
<feature type="transmembrane region" description="Helical" evidence="6">
    <location>
        <begin position="180"/>
        <end position="202"/>
    </location>
</feature>
<feature type="transmembrane region" description="Helical" evidence="6">
    <location>
        <begin position="228"/>
        <end position="248"/>
    </location>
</feature>
<organism evidence="7 8">
    <name type="scientific">Aporhodopirellula rubra</name>
    <dbReference type="NCBI Taxonomy" id="980271"/>
    <lineage>
        <taxon>Bacteria</taxon>
        <taxon>Pseudomonadati</taxon>
        <taxon>Planctomycetota</taxon>
        <taxon>Planctomycetia</taxon>
        <taxon>Pirellulales</taxon>
        <taxon>Pirellulaceae</taxon>
        <taxon>Aporhodopirellula</taxon>
    </lineage>
</organism>
<feature type="transmembrane region" description="Helical" evidence="6">
    <location>
        <begin position="332"/>
        <end position="353"/>
    </location>
</feature>
<keyword evidence="2" id="KW-1003">Cell membrane</keyword>
<keyword evidence="3 6" id="KW-0812">Transmembrane</keyword>
<feature type="transmembrane region" description="Helical" evidence="6">
    <location>
        <begin position="20"/>
        <end position="38"/>
    </location>
</feature>
<evidence type="ECO:0000256" key="6">
    <source>
        <dbReference type="SAM" id="Phobius"/>
    </source>
</evidence>
<feature type="transmembrane region" description="Helical" evidence="6">
    <location>
        <begin position="299"/>
        <end position="320"/>
    </location>
</feature>
<feature type="transmembrane region" description="Helical" evidence="6">
    <location>
        <begin position="397"/>
        <end position="417"/>
    </location>
</feature>
<evidence type="ECO:0000256" key="3">
    <source>
        <dbReference type="ARBA" id="ARBA00022692"/>
    </source>
</evidence>
<evidence type="ECO:0000256" key="2">
    <source>
        <dbReference type="ARBA" id="ARBA00022475"/>
    </source>
</evidence>
<keyword evidence="5 6" id="KW-0472">Membrane</keyword>
<sequence>MPIRLQGDVMRSRLQLVSVFTLRFFYLFSSFALSSILARSLSQVDFGVFIVSQSIVLLMYSIAVAGVPNYIVREVAILDPVERCKPIRFAATWSMTILLASVVCFIVIAALIKLDYSVLSGVLVGIPAAGILVLTVVSNATLRGTGQVAGSQISDMLLRPGLFLLITSVFWLSPDLIMTPVVAMTAFLSAVTVGFVFSIFLFRKISLSPSPAYSSIEHRRAMSSVKRLAGVDWVHAVSLYSTPLLISAFASEADVSHFRVAFQVSLLLPTGLYVANAIFYPRLCRAFHDGRSCDVKRVFARCCLIGSGFSWAAATMLWFFGEKFILLFYGEIYLEAMSAILILAVAQLFNTATGPLDLLLTAAGLENVVLKARSFALVGQLVVVPILSHFLGATGAAIGYAFISILWNAFLAIFGYYRFGGLLVVKSGFHGNNEVRE</sequence>
<feature type="transmembrane region" description="Helical" evidence="6">
    <location>
        <begin position="118"/>
        <end position="137"/>
    </location>
</feature>
<dbReference type="InterPro" id="IPR050833">
    <property type="entry name" value="Poly_Biosynth_Transport"/>
</dbReference>
<comment type="subcellular location">
    <subcellularLocation>
        <location evidence="1">Cell membrane</location>
        <topology evidence="1">Multi-pass membrane protein</topology>
    </subcellularLocation>
</comment>
<proteinExistence type="predicted"/>
<evidence type="ECO:0000313" key="8">
    <source>
        <dbReference type="Proteomes" id="UP000536179"/>
    </source>
</evidence>
<name>A0A7W5H6A7_9BACT</name>
<dbReference type="AlphaFoldDB" id="A0A7W5H6A7"/>
<reference evidence="7 8" key="1">
    <citation type="submission" date="2020-08" db="EMBL/GenBank/DDBJ databases">
        <title>Genomic Encyclopedia of Type Strains, Phase III (KMG-III): the genomes of soil and plant-associated and newly described type strains.</title>
        <authorList>
            <person name="Whitman W."/>
        </authorList>
    </citation>
    <scope>NUCLEOTIDE SEQUENCE [LARGE SCALE GENOMIC DNA]</scope>
    <source>
        <strain evidence="7 8">CECT 8075</strain>
    </source>
</reference>
<evidence type="ECO:0000256" key="5">
    <source>
        <dbReference type="ARBA" id="ARBA00023136"/>
    </source>
</evidence>
<evidence type="ECO:0000256" key="4">
    <source>
        <dbReference type="ARBA" id="ARBA00022989"/>
    </source>
</evidence>
<dbReference type="PANTHER" id="PTHR30250">
    <property type="entry name" value="PST FAMILY PREDICTED COLANIC ACID TRANSPORTER"/>
    <property type="match status" value="1"/>
</dbReference>
<dbReference type="PANTHER" id="PTHR30250:SF11">
    <property type="entry name" value="O-ANTIGEN TRANSPORTER-RELATED"/>
    <property type="match status" value="1"/>
</dbReference>
<feature type="transmembrane region" description="Helical" evidence="6">
    <location>
        <begin position="50"/>
        <end position="72"/>
    </location>
</feature>